<evidence type="ECO:0000259" key="1">
    <source>
        <dbReference type="Pfam" id="PF05685"/>
    </source>
</evidence>
<dbReference type="Gene3D" id="3.90.1570.10">
    <property type="entry name" value="tt1808, chain A"/>
    <property type="match status" value="1"/>
</dbReference>
<dbReference type="Pfam" id="PF05685">
    <property type="entry name" value="Uma2"/>
    <property type="match status" value="1"/>
</dbReference>
<keyword evidence="2" id="KW-0540">Nuclease</keyword>
<feature type="domain" description="Putative restriction endonuclease" evidence="1">
    <location>
        <begin position="20"/>
        <end position="184"/>
    </location>
</feature>
<dbReference type="Proteomes" id="UP000636505">
    <property type="component" value="Unassembled WGS sequence"/>
</dbReference>
<dbReference type="CDD" id="cd06260">
    <property type="entry name" value="DUF820-like"/>
    <property type="match status" value="1"/>
</dbReference>
<sequence>MTQARSQPTTPELIPAKVTLEQYHRMVDAGVWDDCRVELLNGVVVEMSPEGIPHASQRTKAQNYLIQLLGERAILRVGAPITLPSGSEPEPDLAIVQPRETEYDIHHPYPENIFWVIEYSQTSLDKDLGVKADIYAAAGIAEYWVINLKKNALIMFHSPIDGKYQSRQEVTAGSINPLAFPDIAVDVLRLLV</sequence>
<dbReference type="EMBL" id="JADEXG010000070">
    <property type="protein sequence ID" value="MBE9079848.1"/>
    <property type="molecule type" value="Genomic_DNA"/>
</dbReference>
<keyword evidence="2" id="KW-0255">Endonuclease</keyword>
<dbReference type="InterPro" id="IPR011335">
    <property type="entry name" value="Restrct_endonuc-II-like"/>
</dbReference>
<dbReference type="SUPFAM" id="SSF52980">
    <property type="entry name" value="Restriction endonuclease-like"/>
    <property type="match status" value="1"/>
</dbReference>
<comment type="caution">
    <text evidence="2">The sequence shown here is derived from an EMBL/GenBank/DDBJ whole genome shotgun (WGS) entry which is preliminary data.</text>
</comment>
<name>A0A8J7AY68_9CYAN</name>
<dbReference type="AlphaFoldDB" id="A0A8J7AY68"/>
<dbReference type="InterPro" id="IPR012296">
    <property type="entry name" value="Nuclease_put_TT1808"/>
</dbReference>
<dbReference type="InterPro" id="IPR008538">
    <property type="entry name" value="Uma2"/>
</dbReference>
<dbReference type="RefSeq" id="WP_193911213.1">
    <property type="nucleotide sequence ID" value="NZ_JADEXG010000070.1"/>
</dbReference>
<gene>
    <name evidence="2" type="ORF">IQ241_21550</name>
</gene>
<reference evidence="2" key="1">
    <citation type="submission" date="2020-10" db="EMBL/GenBank/DDBJ databases">
        <authorList>
            <person name="Castelo-Branco R."/>
            <person name="Eusebio N."/>
            <person name="Adriana R."/>
            <person name="Vieira A."/>
            <person name="Brugerolle De Fraissinette N."/>
            <person name="Rezende De Castro R."/>
            <person name="Schneider M.P."/>
            <person name="Vasconcelos V."/>
            <person name="Leao P.N."/>
        </authorList>
    </citation>
    <scope>NUCLEOTIDE SEQUENCE</scope>
    <source>
        <strain evidence="2">LEGE 07310</strain>
    </source>
</reference>
<protein>
    <submittedName>
        <fullName evidence="2">Uma2 family endonuclease</fullName>
    </submittedName>
</protein>
<proteinExistence type="predicted"/>
<dbReference type="PANTHER" id="PTHR35400">
    <property type="entry name" value="SLR1083 PROTEIN"/>
    <property type="match status" value="1"/>
</dbReference>
<accession>A0A8J7AY68</accession>
<dbReference type="GO" id="GO:0004519">
    <property type="term" value="F:endonuclease activity"/>
    <property type="evidence" value="ECO:0007669"/>
    <property type="project" value="UniProtKB-KW"/>
</dbReference>
<evidence type="ECO:0000313" key="3">
    <source>
        <dbReference type="Proteomes" id="UP000636505"/>
    </source>
</evidence>
<keyword evidence="3" id="KW-1185">Reference proteome</keyword>
<evidence type="ECO:0000313" key="2">
    <source>
        <dbReference type="EMBL" id="MBE9079848.1"/>
    </source>
</evidence>
<dbReference type="PANTHER" id="PTHR35400:SF1">
    <property type="entry name" value="SLR1083 PROTEIN"/>
    <property type="match status" value="1"/>
</dbReference>
<organism evidence="2 3">
    <name type="scientific">Vasconcelosia minhoensis LEGE 07310</name>
    <dbReference type="NCBI Taxonomy" id="915328"/>
    <lineage>
        <taxon>Bacteria</taxon>
        <taxon>Bacillati</taxon>
        <taxon>Cyanobacteriota</taxon>
        <taxon>Cyanophyceae</taxon>
        <taxon>Nodosilineales</taxon>
        <taxon>Cymatolegaceae</taxon>
        <taxon>Vasconcelosia</taxon>
        <taxon>Vasconcelosia minhoensis</taxon>
    </lineage>
</organism>
<keyword evidence="2" id="KW-0378">Hydrolase</keyword>